<dbReference type="AlphaFoldDB" id="A0A504JLR7"/>
<dbReference type="RefSeq" id="WP_140592359.1">
    <property type="nucleotide sequence ID" value="NZ_VFWZ01000002.1"/>
</dbReference>
<evidence type="ECO:0000313" key="2">
    <source>
        <dbReference type="Proteomes" id="UP000315540"/>
    </source>
</evidence>
<keyword evidence="2" id="KW-1185">Reference proteome</keyword>
<gene>
    <name evidence="1" type="ORF">FHK87_09075</name>
</gene>
<dbReference type="Proteomes" id="UP000315540">
    <property type="component" value="Unassembled WGS sequence"/>
</dbReference>
<name>A0A504JLR7_9FLAO</name>
<sequence length="119" mass="13946">MSAIDKIYSNEVGMSFFWKKNMNMSVPKIQIIFRDTGFLLTLTELKFFSECCNITIQSQCRKHCTCHSSKNCRSLLLRTPSDKVDLAVNQKELNQIHQLIDETIFRVELKDWIRNLSLN</sequence>
<reference evidence="1 2" key="1">
    <citation type="submission" date="2019-06" db="EMBL/GenBank/DDBJ databases">
        <authorList>
            <person name="Meng X."/>
        </authorList>
    </citation>
    <scope>NUCLEOTIDE SEQUENCE [LARGE SCALE GENOMIC DNA]</scope>
    <source>
        <strain evidence="1 2">M625</strain>
    </source>
</reference>
<evidence type="ECO:0000313" key="1">
    <source>
        <dbReference type="EMBL" id="TPN87719.1"/>
    </source>
</evidence>
<protein>
    <submittedName>
        <fullName evidence="1">Uncharacterized protein</fullName>
    </submittedName>
</protein>
<dbReference type="EMBL" id="VFWZ01000002">
    <property type="protein sequence ID" value="TPN87719.1"/>
    <property type="molecule type" value="Genomic_DNA"/>
</dbReference>
<accession>A0A504JLR7</accession>
<proteinExistence type="predicted"/>
<dbReference type="OrthoDB" id="1354274at2"/>
<organism evidence="1 2">
    <name type="scientific">Aquimarina algicola</name>
    <dbReference type="NCBI Taxonomy" id="2589995"/>
    <lineage>
        <taxon>Bacteria</taxon>
        <taxon>Pseudomonadati</taxon>
        <taxon>Bacteroidota</taxon>
        <taxon>Flavobacteriia</taxon>
        <taxon>Flavobacteriales</taxon>
        <taxon>Flavobacteriaceae</taxon>
        <taxon>Aquimarina</taxon>
    </lineage>
</organism>
<comment type="caution">
    <text evidence="1">The sequence shown here is derived from an EMBL/GenBank/DDBJ whole genome shotgun (WGS) entry which is preliminary data.</text>
</comment>